<dbReference type="PANTHER" id="PTHR37984">
    <property type="entry name" value="PROTEIN CBG26694"/>
    <property type="match status" value="1"/>
</dbReference>
<evidence type="ECO:0000313" key="10">
    <source>
        <dbReference type="Proteomes" id="UP000887563"/>
    </source>
</evidence>
<protein>
    <recommendedName>
        <fullName evidence="1">RNA-directed DNA polymerase</fullName>
        <ecNumber evidence="1">2.7.7.49</ecNumber>
    </recommendedName>
</protein>
<dbReference type="GO" id="GO:0004519">
    <property type="term" value="F:endonuclease activity"/>
    <property type="evidence" value="ECO:0007669"/>
    <property type="project" value="UniProtKB-KW"/>
</dbReference>
<proteinExistence type="predicted"/>
<dbReference type="GO" id="GO:0003964">
    <property type="term" value="F:RNA-directed DNA polymerase activity"/>
    <property type="evidence" value="ECO:0007669"/>
    <property type="project" value="UniProtKB-KW"/>
</dbReference>
<keyword evidence="3" id="KW-0548">Nucleotidyltransferase</keyword>
<evidence type="ECO:0000256" key="3">
    <source>
        <dbReference type="ARBA" id="ARBA00022695"/>
    </source>
</evidence>
<feature type="domain" description="Reverse transcriptase" evidence="8">
    <location>
        <begin position="354"/>
        <end position="532"/>
    </location>
</feature>
<dbReference type="Gene3D" id="3.10.10.10">
    <property type="entry name" value="HIV Type 1 Reverse Transcriptase, subunit A, domain 1"/>
    <property type="match status" value="1"/>
</dbReference>
<dbReference type="CDD" id="cd01647">
    <property type="entry name" value="RT_LTR"/>
    <property type="match status" value="1"/>
</dbReference>
<evidence type="ECO:0000259" key="9">
    <source>
        <dbReference type="PROSITE" id="PS50994"/>
    </source>
</evidence>
<evidence type="ECO:0000256" key="6">
    <source>
        <dbReference type="ARBA" id="ARBA00022918"/>
    </source>
</evidence>
<dbReference type="Gene3D" id="3.30.420.10">
    <property type="entry name" value="Ribonuclease H-like superfamily/Ribonuclease H"/>
    <property type="match status" value="1"/>
</dbReference>
<dbReference type="Pfam" id="PF00078">
    <property type="entry name" value="RVT_1"/>
    <property type="match status" value="1"/>
</dbReference>
<name>A0A914KSU3_MELIC</name>
<dbReference type="Gene3D" id="3.30.70.270">
    <property type="match status" value="2"/>
</dbReference>
<dbReference type="PANTHER" id="PTHR37984:SF5">
    <property type="entry name" value="PROTEIN NYNRIN-LIKE"/>
    <property type="match status" value="1"/>
</dbReference>
<evidence type="ECO:0000256" key="7">
    <source>
        <dbReference type="ARBA" id="ARBA00023268"/>
    </source>
</evidence>
<evidence type="ECO:0000256" key="1">
    <source>
        <dbReference type="ARBA" id="ARBA00012493"/>
    </source>
</evidence>
<sequence>MIHTKIPKIYQISHFKTYSIHPQLKQPVISVKVGNQEFKALADSGASISYCKQSTAKKLGKIEFDLQPNIKAVVASSDQFYMIGKINLKGEIGDIPFEAKIYVAEDKHCPSEILLGSDFWEAFQRNTGFEVSFDWVNERLKLVNFFNNELQSIAMVASIQIINEERKVKIIEKCELEPHSDTLVPAGIHNFQNNVEKAILIRAGNNKLGETIIIGKTLCEPNKIFVRILNVGNSKITLFPKQNIAEWEEIQEIDQINSVKWVEDRKEIKQDNYCLENINLEESCLSEPAKEKLKIIINKNKEAFVGIDGNIGHFKGPIKHKIELIDDTQIVQQRPYRVPPGLQDEVHTQIHEMLRQKIIRPSDSVFASPIVLVKKKDGKYRMAIDYRRLNQNTKKQVYFLPLISDILDRVGGKSIFTCFDFMSGFHQIEIEPDHIERTAFATFCGIYEFLRMPFGLCGAPCTFMKVMECLRKELSAAFLVYIDDVILASLNENEHLADIEKFLKVLIKYNLKLKLEKCSFGKAEIKYLGFLISAQGIRPDPKNIAAVQRFEPPKTLTELRSFIGAVSYFRRFIKGFAEIMAPLHELTKIGENIEKKWSTDHQKAFENIKNKLIKAPVLASPNFKRPFIIETDASKTAIAGCLLQKNDDGEHPITFISKKLTPNEQKFTTAELEALAIVYSLDQFRPYIEGTGTTLIRTDNSVACALMRKKDLVGRMAKYQLAVQAHDIKIEHRSGRTNKFCDHLSRFPAQEEQLNEYECKVCAIVEDIRPDWDKFLKSVEENIPENQEFELPKEFYNPQKWKKVTNNEIRDELQKDRNYSEIIEKLKMENIPDNVNEQEEFLKENDKLHENFSVIDGILYKWVENNEQKIPVIVIPYALRERIVRECHEDELIGGHLGVMKTLERIRKRFWWKRINTDTKNFVTSCIRCQQRKNIPKIVHKEPIFPIQIPTEPFQRVHIDILGPLPETIEGFKYILTMTDSFSKWLTAIPMINQTAFSVSQAFTDNFITKYGCPRTIVTDNGRQFVGRIFGDLAKIYGFRHNKTTTYHPQSNGAVERMNRVIADMLYNYVNIKGSDWSSHLQHVSFAYNSSIHASSRQTPYFILYARDPVTPIDLRLKGTDIGEREVEMSEYLENKVKMVKETWESVKESLAKAQNQQKKFADLERKEHNFEPFDLVLIQIDHYTPENYHKFRQKWSGPYRVIKVETPVLTVEEVGNKDKIIKIHVDKVKKLILPHITPLREEGDKQREE</sequence>
<dbReference type="GO" id="GO:0003676">
    <property type="term" value="F:nucleic acid binding"/>
    <property type="evidence" value="ECO:0007669"/>
    <property type="project" value="InterPro"/>
</dbReference>
<dbReference type="Pfam" id="PF17919">
    <property type="entry name" value="RT_RNaseH_2"/>
    <property type="match status" value="1"/>
</dbReference>
<dbReference type="GO" id="GO:0042575">
    <property type="term" value="C:DNA polymerase complex"/>
    <property type="evidence" value="ECO:0007669"/>
    <property type="project" value="UniProtKB-ARBA"/>
</dbReference>
<dbReference type="AlphaFoldDB" id="A0A914KSU3"/>
<keyword evidence="7" id="KW-0511">Multifunctional enzyme</keyword>
<keyword evidence="4" id="KW-0540">Nuclease</keyword>
<dbReference type="CDD" id="cd09274">
    <property type="entry name" value="RNase_HI_RT_Ty3"/>
    <property type="match status" value="1"/>
</dbReference>
<evidence type="ECO:0000313" key="11">
    <source>
        <dbReference type="WBParaSite" id="Minc3s00101g04581"/>
    </source>
</evidence>
<evidence type="ECO:0000259" key="8">
    <source>
        <dbReference type="PROSITE" id="PS50878"/>
    </source>
</evidence>
<dbReference type="Proteomes" id="UP000887563">
    <property type="component" value="Unplaced"/>
</dbReference>
<organism evidence="10 11">
    <name type="scientific">Meloidogyne incognita</name>
    <name type="common">Southern root-knot nematode worm</name>
    <name type="synonym">Oxyuris incognita</name>
    <dbReference type="NCBI Taxonomy" id="6306"/>
    <lineage>
        <taxon>Eukaryota</taxon>
        <taxon>Metazoa</taxon>
        <taxon>Ecdysozoa</taxon>
        <taxon>Nematoda</taxon>
        <taxon>Chromadorea</taxon>
        <taxon>Rhabditida</taxon>
        <taxon>Tylenchina</taxon>
        <taxon>Tylenchomorpha</taxon>
        <taxon>Tylenchoidea</taxon>
        <taxon>Meloidogynidae</taxon>
        <taxon>Meloidogyninae</taxon>
        <taxon>Meloidogyne</taxon>
        <taxon>Meloidogyne incognita group</taxon>
    </lineage>
</organism>
<dbReference type="FunFam" id="3.30.70.270:FF:000020">
    <property type="entry name" value="Transposon Tf2-6 polyprotein-like Protein"/>
    <property type="match status" value="1"/>
</dbReference>
<reference evidence="11" key="1">
    <citation type="submission" date="2022-11" db="UniProtKB">
        <authorList>
            <consortium name="WormBaseParasite"/>
        </authorList>
    </citation>
    <scope>IDENTIFICATION</scope>
</reference>
<dbReference type="InterPro" id="IPR043128">
    <property type="entry name" value="Rev_trsase/Diguanyl_cyclase"/>
</dbReference>
<evidence type="ECO:0000256" key="5">
    <source>
        <dbReference type="ARBA" id="ARBA00022759"/>
    </source>
</evidence>
<dbReference type="InterPro" id="IPR012337">
    <property type="entry name" value="RNaseH-like_sf"/>
</dbReference>
<dbReference type="Gene3D" id="1.10.340.70">
    <property type="match status" value="1"/>
</dbReference>
<dbReference type="FunFam" id="3.30.420.10:FF:000032">
    <property type="entry name" value="Retrovirus-related Pol polyprotein from transposon 297-like Protein"/>
    <property type="match status" value="1"/>
</dbReference>
<dbReference type="WBParaSite" id="Minc3s00101g04581">
    <property type="protein sequence ID" value="Minc3s00101g04581"/>
    <property type="gene ID" value="Minc3s00101g04581"/>
</dbReference>
<dbReference type="InterPro" id="IPR043502">
    <property type="entry name" value="DNA/RNA_pol_sf"/>
</dbReference>
<dbReference type="InterPro" id="IPR041577">
    <property type="entry name" value="RT_RNaseH_2"/>
</dbReference>
<dbReference type="GO" id="GO:0015074">
    <property type="term" value="P:DNA integration"/>
    <property type="evidence" value="ECO:0007669"/>
    <property type="project" value="InterPro"/>
</dbReference>
<dbReference type="SUPFAM" id="SSF56672">
    <property type="entry name" value="DNA/RNA polymerases"/>
    <property type="match status" value="1"/>
</dbReference>
<dbReference type="Pfam" id="PF00665">
    <property type="entry name" value="rve"/>
    <property type="match status" value="1"/>
</dbReference>
<dbReference type="PROSITE" id="PS50878">
    <property type="entry name" value="RT_POL"/>
    <property type="match status" value="1"/>
</dbReference>
<dbReference type="InterPro" id="IPR001584">
    <property type="entry name" value="Integrase_cat-core"/>
</dbReference>
<dbReference type="Gene3D" id="2.40.70.10">
    <property type="entry name" value="Acid Proteases"/>
    <property type="match status" value="1"/>
</dbReference>
<keyword evidence="10" id="KW-1185">Reference proteome</keyword>
<keyword evidence="2" id="KW-0808">Transferase</keyword>
<accession>A0A914KSU3</accession>
<feature type="domain" description="Integrase catalytic" evidence="9">
    <location>
        <begin position="949"/>
        <end position="1108"/>
    </location>
</feature>
<dbReference type="EC" id="2.7.7.49" evidence="1"/>
<dbReference type="SUPFAM" id="SSF50630">
    <property type="entry name" value="Acid proteases"/>
    <property type="match status" value="1"/>
</dbReference>
<dbReference type="InterPro" id="IPR041588">
    <property type="entry name" value="Integrase_H2C2"/>
</dbReference>
<dbReference type="InterPro" id="IPR036397">
    <property type="entry name" value="RNaseH_sf"/>
</dbReference>
<dbReference type="Pfam" id="PF17921">
    <property type="entry name" value="Integrase_H2C2"/>
    <property type="match status" value="1"/>
</dbReference>
<dbReference type="InterPro" id="IPR000477">
    <property type="entry name" value="RT_dom"/>
</dbReference>
<dbReference type="SUPFAM" id="SSF53098">
    <property type="entry name" value="Ribonuclease H-like"/>
    <property type="match status" value="1"/>
</dbReference>
<dbReference type="Pfam" id="PF13650">
    <property type="entry name" value="Asp_protease_2"/>
    <property type="match status" value="1"/>
</dbReference>
<dbReference type="InterPro" id="IPR021109">
    <property type="entry name" value="Peptidase_aspartic_dom_sf"/>
</dbReference>
<dbReference type="InterPro" id="IPR050951">
    <property type="entry name" value="Retrovirus_Pol_polyprotein"/>
</dbReference>
<evidence type="ECO:0000256" key="4">
    <source>
        <dbReference type="ARBA" id="ARBA00022722"/>
    </source>
</evidence>
<keyword evidence="5" id="KW-0255">Endonuclease</keyword>
<dbReference type="FunFam" id="3.10.20.370:FF:000001">
    <property type="entry name" value="Retrovirus-related Pol polyprotein from transposon 17.6-like protein"/>
    <property type="match status" value="1"/>
</dbReference>
<keyword evidence="6" id="KW-0695">RNA-directed DNA polymerase</keyword>
<dbReference type="CDD" id="cd00303">
    <property type="entry name" value="retropepsin_like"/>
    <property type="match status" value="1"/>
</dbReference>
<dbReference type="PROSITE" id="PS50994">
    <property type="entry name" value="INTEGRASE"/>
    <property type="match status" value="1"/>
</dbReference>
<dbReference type="FunFam" id="1.10.340.70:FF:000001">
    <property type="entry name" value="Retrovirus-related Pol polyprotein from transposon gypsy-like Protein"/>
    <property type="match status" value="1"/>
</dbReference>
<evidence type="ECO:0000256" key="2">
    <source>
        <dbReference type="ARBA" id="ARBA00022679"/>
    </source>
</evidence>
<keyword evidence="5" id="KW-0378">Hydrolase</keyword>
<dbReference type="Gene3D" id="3.10.20.370">
    <property type="match status" value="1"/>
</dbReference>